<dbReference type="SUPFAM" id="SSF48613">
    <property type="entry name" value="Heme oxygenase-like"/>
    <property type="match status" value="1"/>
</dbReference>
<dbReference type="Pfam" id="PF01126">
    <property type="entry name" value="Heme_oxygenase"/>
    <property type="match status" value="1"/>
</dbReference>
<dbReference type="Gene3D" id="1.20.910.10">
    <property type="entry name" value="Heme oxygenase-like"/>
    <property type="match status" value="1"/>
</dbReference>
<dbReference type="OrthoDB" id="114943at2"/>
<gene>
    <name evidence="2" type="ORF">L613_000400000470</name>
</gene>
<dbReference type="AlphaFoldDB" id="A0A562DI95"/>
<organism evidence="2 3">
    <name type="scientific">Pseudoxanthomonas taiwanensis J19</name>
    <dbReference type="NCBI Taxonomy" id="935569"/>
    <lineage>
        <taxon>Bacteria</taxon>
        <taxon>Pseudomonadati</taxon>
        <taxon>Pseudomonadota</taxon>
        <taxon>Gammaproteobacteria</taxon>
        <taxon>Lysobacterales</taxon>
        <taxon>Lysobacteraceae</taxon>
        <taxon>Pseudoxanthomonas</taxon>
    </lineage>
</organism>
<dbReference type="CDD" id="cd19166">
    <property type="entry name" value="HemeO-bac"/>
    <property type="match status" value="1"/>
</dbReference>
<evidence type="ECO:0000313" key="2">
    <source>
        <dbReference type="EMBL" id="TWH09326.1"/>
    </source>
</evidence>
<feature type="region of interest" description="Disordered" evidence="1">
    <location>
        <begin position="1"/>
        <end position="20"/>
    </location>
</feature>
<protein>
    <submittedName>
        <fullName evidence="2">Heme oxygenase</fullName>
    </submittedName>
</protein>
<dbReference type="Proteomes" id="UP000321583">
    <property type="component" value="Unassembled WGS sequence"/>
</dbReference>
<evidence type="ECO:0000256" key="1">
    <source>
        <dbReference type="SAM" id="MobiDB-lite"/>
    </source>
</evidence>
<name>A0A562DI95_9GAMM</name>
<dbReference type="RefSeq" id="WP_028915725.1">
    <property type="nucleotide sequence ID" value="NZ_VLJS01000069.1"/>
</dbReference>
<dbReference type="GO" id="GO:0006788">
    <property type="term" value="P:heme oxidation"/>
    <property type="evidence" value="ECO:0007669"/>
    <property type="project" value="InterPro"/>
</dbReference>
<keyword evidence="3" id="KW-1185">Reference proteome</keyword>
<accession>A0A562DI95</accession>
<dbReference type="EMBL" id="VLJS01000069">
    <property type="protein sequence ID" value="TWH09326.1"/>
    <property type="molecule type" value="Genomic_DNA"/>
</dbReference>
<dbReference type="InterPro" id="IPR016053">
    <property type="entry name" value="Haem_Oase-like"/>
</dbReference>
<proteinExistence type="predicted"/>
<comment type="caution">
    <text evidence="2">The sequence shown here is derived from an EMBL/GenBank/DDBJ whole genome shotgun (WGS) entry which is preliminary data.</text>
</comment>
<dbReference type="InterPro" id="IPR016084">
    <property type="entry name" value="Haem_Oase-like_multi-hlx"/>
</dbReference>
<reference evidence="2 3" key="1">
    <citation type="submission" date="2019-07" db="EMBL/GenBank/DDBJ databases">
        <title>Genome sequencing of lignin-degrading bacterial isolates.</title>
        <authorList>
            <person name="Gladden J."/>
        </authorList>
    </citation>
    <scope>NUCLEOTIDE SEQUENCE [LARGE SCALE GENOMIC DNA]</scope>
    <source>
        <strain evidence="2 3">J19</strain>
    </source>
</reference>
<sequence length="213" mass="22357">MDGTTPLSDGPGAAPGRPREDAAWRTLQAATAGLHAQVESVPLMAALMSPAVDEGIVAEVLQALLRIHAGWEQANAARLQALDWPWRPRAEGLRYDLMALGVRPDTGQVPGPVAACEAEAWGMLYVVEGSALGGQLIARHLRAHLPGVGAAVRHFESAEGPGWPAFRAALEQALPDAGRRARAVAGAQAMFTHFHGQLARNSVVHDDAGTVPA</sequence>
<evidence type="ECO:0000313" key="3">
    <source>
        <dbReference type="Proteomes" id="UP000321583"/>
    </source>
</evidence>
<dbReference type="GO" id="GO:0004392">
    <property type="term" value="F:heme oxygenase (decyclizing) activity"/>
    <property type="evidence" value="ECO:0007669"/>
    <property type="project" value="InterPro"/>
</dbReference>